<dbReference type="KEGG" id="eaj:Q3M24_04835"/>
<reference evidence="2" key="1">
    <citation type="journal article" date="2024" name="Syst. Appl. Microbiol.">
        <title>First single-strain enrichments of Electrothrix cable bacteria, description of E. aestuarii sp. nov. and E. rattekaaiensis sp. nov., and proposal of a cable bacteria taxonomy following the rules of the SeqCode.</title>
        <authorList>
            <person name="Plum-Jensen L.E."/>
            <person name="Schramm A."/>
            <person name="Marshall I.P.G."/>
        </authorList>
    </citation>
    <scope>NUCLEOTIDE SEQUENCE</scope>
    <source>
        <strain evidence="2">Rat1</strain>
    </source>
</reference>
<dbReference type="Gene3D" id="3.30.70.1900">
    <property type="match status" value="1"/>
</dbReference>
<feature type="domain" description="CRISPR-associated protein Cas6 C-terminal" evidence="1">
    <location>
        <begin position="185"/>
        <end position="307"/>
    </location>
</feature>
<accession>A0AAU8LYT6</accession>
<reference evidence="2" key="2">
    <citation type="submission" date="2024-06" db="EMBL/GenBank/DDBJ databases">
        <authorList>
            <person name="Plum-Jensen L.E."/>
            <person name="Schramm A."/>
            <person name="Marshall I.P.G."/>
        </authorList>
    </citation>
    <scope>NUCLEOTIDE SEQUENCE</scope>
    <source>
        <strain evidence="2">Rat1</strain>
    </source>
</reference>
<name>A0AAU8LYT6_9BACT</name>
<dbReference type="Pfam" id="PF10040">
    <property type="entry name" value="CRISPR_Cas6"/>
    <property type="match status" value="1"/>
</dbReference>
<evidence type="ECO:0000259" key="1">
    <source>
        <dbReference type="Pfam" id="PF10040"/>
    </source>
</evidence>
<proteinExistence type="predicted"/>
<dbReference type="AlphaFoldDB" id="A0AAU8LYT6"/>
<sequence length="312" mass="34905">MRNCTPELLLAQYRFTFTARAPLTLPLFSDPLRRSVFGLALHQQSCIAPNADCSDCMLCHQCDFAFFIKGIRPPEARMMRKVGTVPLPHVFHSDQCGEANISPGGQFSHGLVLAGAACKRLPAVIRAMAKSGQLGFGSDRAKAELVQVSQVLPSGQRLLWEQQGEVRDSIIEPIPVPSAPAAVRMQFLTPYLPSDKTFRPDRLEISRLLMAVIRRVSLLQYFYMGCPLEADFRTLKECAARSELISIDLRPHTSTCWSARQGKVVEFRGFLGTVDFAPAEPELFWPFLRLGQRLHIGKQASKGFGRYQLLER</sequence>
<protein>
    <submittedName>
        <fullName evidence="2">CRISPR system precrRNA processing endoribonuclease RAMP protein Cas6</fullName>
    </submittedName>
</protein>
<gene>
    <name evidence="2" type="primary">cas6</name>
    <name evidence="2" type="ORF">Q3M24_04835</name>
</gene>
<dbReference type="EMBL" id="CP159373">
    <property type="protein sequence ID" value="XCN74084.1"/>
    <property type="molecule type" value="Genomic_DNA"/>
</dbReference>
<organism evidence="2">
    <name type="scientific">Candidatus Electrothrix aestuarii</name>
    <dbReference type="NCBI Taxonomy" id="3062594"/>
    <lineage>
        <taxon>Bacteria</taxon>
        <taxon>Pseudomonadati</taxon>
        <taxon>Thermodesulfobacteriota</taxon>
        <taxon>Desulfobulbia</taxon>
        <taxon>Desulfobulbales</taxon>
        <taxon>Desulfobulbaceae</taxon>
        <taxon>Candidatus Electrothrix</taxon>
    </lineage>
</organism>
<evidence type="ECO:0000313" key="2">
    <source>
        <dbReference type="EMBL" id="XCN74084.1"/>
    </source>
</evidence>
<dbReference type="InterPro" id="IPR019267">
    <property type="entry name" value="CRISPR-assoc_Cas6_C"/>
</dbReference>